<protein>
    <submittedName>
        <fullName evidence="2">Uncharacterized protein</fullName>
    </submittedName>
</protein>
<evidence type="ECO:0000256" key="1">
    <source>
        <dbReference type="SAM" id="Phobius"/>
    </source>
</evidence>
<dbReference type="OrthoDB" id="5197533at2"/>
<accession>A0A510UQP8</accession>
<evidence type="ECO:0000313" key="2">
    <source>
        <dbReference type="EMBL" id="GEK16988.1"/>
    </source>
</evidence>
<dbReference type="EMBL" id="BJUA01000003">
    <property type="protein sequence ID" value="GEK16988.1"/>
    <property type="molecule type" value="Genomic_DNA"/>
</dbReference>
<feature type="transmembrane region" description="Helical" evidence="1">
    <location>
        <begin position="145"/>
        <end position="164"/>
    </location>
</feature>
<feature type="transmembrane region" description="Helical" evidence="1">
    <location>
        <begin position="6"/>
        <end position="29"/>
    </location>
</feature>
<proteinExistence type="predicted"/>
<organism evidence="2 3">
    <name type="scientific">Cellulomonas persica</name>
    <dbReference type="NCBI Taxonomy" id="76861"/>
    <lineage>
        <taxon>Bacteria</taxon>
        <taxon>Bacillati</taxon>
        <taxon>Actinomycetota</taxon>
        <taxon>Actinomycetes</taxon>
        <taxon>Micrococcales</taxon>
        <taxon>Cellulomonadaceae</taxon>
        <taxon>Cellulomonas</taxon>
    </lineage>
</organism>
<name>A0A510UQP8_9CELL</name>
<evidence type="ECO:0000313" key="3">
    <source>
        <dbReference type="Proteomes" id="UP000321386"/>
    </source>
</evidence>
<dbReference type="Proteomes" id="UP000321386">
    <property type="component" value="Unassembled WGS sequence"/>
</dbReference>
<reference evidence="2 3" key="1">
    <citation type="submission" date="2019-07" db="EMBL/GenBank/DDBJ databases">
        <title>Whole genome shotgun sequence of Cellulomonas persica NBRC 101101.</title>
        <authorList>
            <person name="Hosoyama A."/>
            <person name="Uohara A."/>
            <person name="Ohji S."/>
            <person name="Ichikawa N."/>
        </authorList>
    </citation>
    <scope>NUCLEOTIDE SEQUENCE [LARGE SCALE GENOMIC DNA]</scope>
    <source>
        <strain evidence="2 3">NBRC 101101</strain>
    </source>
</reference>
<comment type="caution">
    <text evidence="2">The sequence shown here is derived from an EMBL/GenBank/DDBJ whole genome shotgun (WGS) entry which is preliminary data.</text>
</comment>
<keyword evidence="1" id="KW-0472">Membrane</keyword>
<feature type="transmembrane region" description="Helical" evidence="1">
    <location>
        <begin position="188"/>
        <end position="209"/>
    </location>
</feature>
<feature type="transmembrane region" description="Helical" evidence="1">
    <location>
        <begin position="93"/>
        <end position="112"/>
    </location>
</feature>
<feature type="transmembrane region" description="Helical" evidence="1">
    <location>
        <begin position="282"/>
        <end position="306"/>
    </location>
</feature>
<sequence>MAAPFWILILLVMLLMTVALVVLIVVMAVRAGQGASRTSPYDDQGVPFESVPTALDAARRRAATTAGLAWVAAGGAAFLSPVLVALAARIDEVGVWCAALLVALAFLAVHAVGEGTWPRPSGAARRAPLVVRSVRQVAASWPRRMAWVWAACVVVVAVVCAVVADETGRGLTVQADEGWGRATPFPGLPHGVGALITVALVLAGTEVVLRQITQRRAVPDVSVADDLALRKLAARRVAAGSQAVVAGVLVVLLAVAGAAMEDVGTPTPGAEGGDAGVLFERWAVAGSVVTAAAIGVALAALAVAWFGSLRSRPDAHAVAAAHPSGAAAV</sequence>
<keyword evidence="1" id="KW-1133">Transmembrane helix</keyword>
<feature type="transmembrane region" description="Helical" evidence="1">
    <location>
        <begin position="68"/>
        <end position="87"/>
    </location>
</feature>
<feature type="transmembrane region" description="Helical" evidence="1">
    <location>
        <begin position="237"/>
        <end position="260"/>
    </location>
</feature>
<gene>
    <name evidence="2" type="ORF">CPE01_07210</name>
</gene>
<dbReference type="AlphaFoldDB" id="A0A510UQP8"/>
<dbReference type="RefSeq" id="WP_146805288.1">
    <property type="nucleotide sequence ID" value="NZ_BJUA01000003.1"/>
</dbReference>
<keyword evidence="3" id="KW-1185">Reference proteome</keyword>
<keyword evidence="1" id="KW-0812">Transmembrane</keyword>